<dbReference type="GO" id="GO:0006355">
    <property type="term" value="P:regulation of DNA-templated transcription"/>
    <property type="evidence" value="ECO:0007669"/>
    <property type="project" value="TreeGrafter"/>
</dbReference>
<name>A0AAV4H5S7_9GAST</name>
<gene>
    <name evidence="5" type="ORF">ElyMa_000882600</name>
</gene>
<comment type="caution">
    <text evidence="5">The sequence shown here is derived from an EMBL/GenBank/DDBJ whole genome shotgun (WGS) entry which is preliminary data.</text>
</comment>
<evidence type="ECO:0000256" key="3">
    <source>
        <dbReference type="SAM" id="MobiDB-lite"/>
    </source>
</evidence>
<keyword evidence="2" id="KW-0175">Coiled coil</keyword>
<evidence type="ECO:0000256" key="1">
    <source>
        <dbReference type="PROSITE-ProRule" id="PRU00475"/>
    </source>
</evidence>
<evidence type="ECO:0000259" key="4">
    <source>
        <dbReference type="PROSITE" id="PS51136"/>
    </source>
</evidence>
<feature type="region of interest" description="Disordered" evidence="3">
    <location>
        <begin position="137"/>
        <end position="170"/>
    </location>
</feature>
<feature type="region of interest" description="Disordered" evidence="3">
    <location>
        <begin position="278"/>
        <end position="297"/>
    </location>
</feature>
<comment type="subcellular location">
    <subcellularLocation>
        <location evidence="1">Nucleus</location>
    </subcellularLocation>
</comment>
<sequence>MPIEIRIWKGYGNGVGSATLCESLFLSSQGRLRTGILKEVEELADQNRVDVEESRGMTFQEAKECEDKAKKNLANFQDSLKKPLLFLTTLTHRSRLNDLNDDVFLFAKDRFFIGETLEYSQSQGSKRIQCKILEAIPPPEPKPNGDIIVIDDSDDSNQAPSADTKNKGKNLEWPEPSKFSYRIKLKGSHDIETVPAITLSRKKGLYSRERSKLFVKQHCEPVEGLWKVKESTLKKLNLKSAKFEDFFAGPIPQFEVSVVKRIRNAKRPIIEQDDRIEFEQPPPNFSGKTMRDNKGQKVYKEPEVEYVPLPTAEDKAMMKEKIKQQKLEEKRKTLEEKEAKKEELRRQFEAEKLRRKEEKDKPPKGHRFILFGKIGAELSKVEPFATVTQGKGPSVGLWPTDYTGPAHV</sequence>
<dbReference type="GO" id="GO:0031445">
    <property type="term" value="P:regulation of heterochromatin formation"/>
    <property type="evidence" value="ECO:0007669"/>
    <property type="project" value="TreeGrafter"/>
</dbReference>
<dbReference type="EMBL" id="BMAT01001818">
    <property type="protein sequence ID" value="GFR93026.1"/>
    <property type="molecule type" value="Genomic_DNA"/>
</dbReference>
<feature type="domain" description="WAC" evidence="4">
    <location>
        <begin position="1"/>
        <end position="126"/>
    </location>
</feature>
<dbReference type="Pfam" id="PF10537">
    <property type="entry name" value="WAC_Acf1_DNA_bd"/>
    <property type="match status" value="1"/>
</dbReference>
<proteinExistence type="predicted"/>
<evidence type="ECO:0000256" key="2">
    <source>
        <dbReference type="SAM" id="Coils"/>
    </source>
</evidence>
<evidence type="ECO:0000313" key="6">
    <source>
        <dbReference type="Proteomes" id="UP000762676"/>
    </source>
</evidence>
<dbReference type="PANTHER" id="PTHR46510">
    <property type="entry name" value="BROMODOMAIN ADJACENT TO ZINC FINGER DOMAIN PROTEIN 1A"/>
    <property type="match status" value="1"/>
</dbReference>
<keyword evidence="1" id="KW-0539">Nucleus</keyword>
<accession>A0AAV4H5S7</accession>
<protein>
    <submittedName>
        <fullName evidence="5">Bromodomain adjacent to zinc finger domain protein 1A</fullName>
    </submittedName>
</protein>
<organism evidence="5 6">
    <name type="scientific">Elysia marginata</name>
    <dbReference type="NCBI Taxonomy" id="1093978"/>
    <lineage>
        <taxon>Eukaryota</taxon>
        <taxon>Metazoa</taxon>
        <taxon>Spiralia</taxon>
        <taxon>Lophotrochozoa</taxon>
        <taxon>Mollusca</taxon>
        <taxon>Gastropoda</taxon>
        <taxon>Heterobranchia</taxon>
        <taxon>Euthyneura</taxon>
        <taxon>Panpulmonata</taxon>
        <taxon>Sacoglossa</taxon>
        <taxon>Placobranchoidea</taxon>
        <taxon>Plakobranchidae</taxon>
        <taxon>Elysia</taxon>
    </lineage>
</organism>
<dbReference type="PROSITE" id="PS51136">
    <property type="entry name" value="WAC"/>
    <property type="match status" value="1"/>
</dbReference>
<feature type="region of interest" description="Disordered" evidence="3">
    <location>
        <begin position="389"/>
        <end position="408"/>
    </location>
</feature>
<dbReference type="GO" id="GO:0008623">
    <property type="term" value="C:CHRAC"/>
    <property type="evidence" value="ECO:0007669"/>
    <property type="project" value="TreeGrafter"/>
</dbReference>
<dbReference type="GO" id="GO:0045740">
    <property type="term" value="P:positive regulation of DNA replication"/>
    <property type="evidence" value="ECO:0007669"/>
    <property type="project" value="TreeGrafter"/>
</dbReference>
<feature type="coiled-coil region" evidence="2">
    <location>
        <begin position="317"/>
        <end position="361"/>
    </location>
</feature>
<dbReference type="PANTHER" id="PTHR46510:SF1">
    <property type="entry name" value="BROMODOMAIN ADJACENT TO ZINC FINGER DOMAIN PROTEIN 1A"/>
    <property type="match status" value="1"/>
</dbReference>
<dbReference type="GO" id="GO:0003677">
    <property type="term" value="F:DNA binding"/>
    <property type="evidence" value="ECO:0007669"/>
    <property type="project" value="TreeGrafter"/>
</dbReference>
<keyword evidence="6" id="KW-1185">Reference proteome</keyword>
<dbReference type="AlphaFoldDB" id="A0AAV4H5S7"/>
<reference evidence="5 6" key="1">
    <citation type="journal article" date="2021" name="Elife">
        <title>Chloroplast acquisition without the gene transfer in kleptoplastic sea slugs, Plakobranchus ocellatus.</title>
        <authorList>
            <person name="Maeda T."/>
            <person name="Takahashi S."/>
            <person name="Yoshida T."/>
            <person name="Shimamura S."/>
            <person name="Takaki Y."/>
            <person name="Nagai Y."/>
            <person name="Toyoda A."/>
            <person name="Suzuki Y."/>
            <person name="Arimoto A."/>
            <person name="Ishii H."/>
            <person name="Satoh N."/>
            <person name="Nishiyama T."/>
            <person name="Hasebe M."/>
            <person name="Maruyama T."/>
            <person name="Minagawa J."/>
            <person name="Obokata J."/>
            <person name="Shigenobu S."/>
        </authorList>
    </citation>
    <scope>NUCLEOTIDE SEQUENCE [LARGE SCALE GENOMIC DNA]</scope>
</reference>
<dbReference type="Proteomes" id="UP000762676">
    <property type="component" value="Unassembled WGS sequence"/>
</dbReference>
<dbReference type="InterPro" id="IPR013136">
    <property type="entry name" value="WSTF_Acf1_Cbp146"/>
</dbReference>
<evidence type="ECO:0000313" key="5">
    <source>
        <dbReference type="EMBL" id="GFR93026.1"/>
    </source>
</evidence>
<dbReference type="InterPro" id="IPR047171">
    <property type="entry name" value="BAZ1A"/>
</dbReference>
<dbReference type="GO" id="GO:0006338">
    <property type="term" value="P:chromatin remodeling"/>
    <property type="evidence" value="ECO:0007669"/>
    <property type="project" value="InterPro"/>
</dbReference>
<dbReference type="GO" id="GO:0000228">
    <property type="term" value="C:nuclear chromosome"/>
    <property type="evidence" value="ECO:0007669"/>
    <property type="project" value="TreeGrafter"/>
</dbReference>